<keyword evidence="1" id="KW-0472">Membrane</keyword>
<name>A0A370L643_9HYPH</name>
<gene>
    <name evidence="3" type="ORF">DWE98_13815</name>
</gene>
<protein>
    <submittedName>
        <fullName evidence="3">Tripartite tricarboxylate transporter permease</fullName>
    </submittedName>
</protein>
<feature type="transmembrane region" description="Helical" evidence="1">
    <location>
        <begin position="387"/>
        <end position="407"/>
    </location>
</feature>
<feature type="transmembrane region" description="Helical" evidence="1">
    <location>
        <begin position="109"/>
        <end position="136"/>
    </location>
</feature>
<dbReference type="PANTHER" id="PTHR35342">
    <property type="entry name" value="TRICARBOXYLIC TRANSPORT PROTEIN"/>
    <property type="match status" value="1"/>
</dbReference>
<dbReference type="Proteomes" id="UP000255207">
    <property type="component" value="Unassembled WGS sequence"/>
</dbReference>
<dbReference type="Pfam" id="PF01970">
    <property type="entry name" value="TctA"/>
    <property type="match status" value="1"/>
</dbReference>
<evidence type="ECO:0000259" key="2">
    <source>
        <dbReference type="Pfam" id="PF01970"/>
    </source>
</evidence>
<dbReference type="AlphaFoldDB" id="A0A370L643"/>
<evidence type="ECO:0000256" key="1">
    <source>
        <dbReference type="SAM" id="Phobius"/>
    </source>
</evidence>
<evidence type="ECO:0000313" key="4">
    <source>
        <dbReference type="Proteomes" id="UP000255207"/>
    </source>
</evidence>
<feature type="transmembrane region" description="Helical" evidence="1">
    <location>
        <begin position="201"/>
        <end position="221"/>
    </location>
</feature>
<proteinExistence type="predicted"/>
<dbReference type="OrthoDB" id="7323395at2"/>
<dbReference type="PANTHER" id="PTHR35342:SF5">
    <property type="entry name" value="TRICARBOXYLIC TRANSPORT PROTEIN"/>
    <property type="match status" value="1"/>
</dbReference>
<feature type="transmembrane region" description="Helical" evidence="1">
    <location>
        <begin position="12"/>
        <end position="37"/>
    </location>
</feature>
<keyword evidence="4" id="KW-1185">Reference proteome</keyword>
<feature type="transmembrane region" description="Helical" evidence="1">
    <location>
        <begin position="324"/>
        <end position="343"/>
    </location>
</feature>
<feature type="transmembrane region" description="Helical" evidence="1">
    <location>
        <begin position="258"/>
        <end position="282"/>
    </location>
</feature>
<dbReference type="EMBL" id="QQTP01000006">
    <property type="protein sequence ID" value="RDJ24741.1"/>
    <property type="molecule type" value="Genomic_DNA"/>
</dbReference>
<comment type="caution">
    <text evidence="3">The sequence shown here is derived from an EMBL/GenBank/DDBJ whole genome shotgun (WGS) entry which is preliminary data.</text>
</comment>
<feature type="domain" description="DUF112" evidence="2">
    <location>
        <begin position="21"/>
        <end position="439"/>
    </location>
</feature>
<keyword evidence="1" id="KW-0812">Transmembrane</keyword>
<keyword evidence="1" id="KW-1133">Transmembrane helix</keyword>
<dbReference type="InterPro" id="IPR002823">
    <property type="entry name" value="DUF112_TM"/>
</dbReference>
<dbReference type="RefSeq" id="WP_114829837.1">
    <property type="nucleotide sequence ID" value="NZ_QQTO01000033.1"/>
</dbReference>
<feature type="transmembrane region" description="Helical" evidence="1">
    <location>
        <begin position="148"/>
        <end position="181"/>
    </location>
</feature>
<reference evidence="4" key="1">
    <citation type="submission" date="2018-07" db="EMBL/GenBank/DDBJ databases">
        <authorList>
            <person name="Safronova V.I."/>
            <person name="Chirak E.R."/>
            <person name="Sazanova A.L."/>
        </authorList>
    </citation>
    <scope>NUCLEOTIDE SEQUENCE [LARGE SCALE GENOMIC DNA]</scope>
    <source>
        <strain evidence="4">RCAM04685</strain>
    </source>
</reference>
<sequence length="501" mass="52283">MTSLLANLELGLSIALTFNNILLCLLGCLIGTLIGVLPGIGPIATISILLPFTFGIPPVGSMIMLAGIYYGAQYGGSTTAILVRMPGEASSIVTIIDGNAMARNGRAGAALALAALGSFVAGCVATIVIGAFAEPLGRIALYLGPEDYFALIVLGLVFAIVLAGGSLLKAILAVLFGIVLATVGTDMETGAQRLTFGLPSLLEGLSVSILAMGIFGIGEILHNVENAEGRPVVQAAIGRLWPSRDELRRSAGPVMRGTFLGSLLGILPGSGTLLAPFASYVVEKKISRDPSRFGHGAPEGVAGPEAANNAAAQTCFIPLLSLGLPPNAVMALMLGAMTIQGIVPGPQVFTKHPDLFWGMVASMWVGNAMLLVINLPLIGLWVSLLKVPYRLLFPAILLFCCIGLYSVNRLPEDVYFMAGFGLVGLALAKLGFEAAPLLLGFVLGDSLEANFRRVLILGDGDWTKFVSSPVAVVLLLAALAMFCATLFPRVRKGREEVLVEQ</sequence>
<feature type="transmembrane region" description="Helical" evidence="1">
    <location>
        <begin position="355"/>
        <end position="381"/>
    </location>
</feature>
<evidence type="ECO:0000313" key="3">
    <source>
        <dbReference type="EMBL" id="RDJ24741.1"/>
    </source>
</evidence>
<feature type="transmembrane region" description="Helical" evidence="1">
    <location>
        <begin position="49"/>
        <end position="72"/>
    </location>
</feature>
<accession>A0A370L643</accession>
<feature type="transmembrane region" description="Helical" evidence="1">
    <location>
        <begin position="465"/>
        <end position="487"/>
    </location>
</feature>
<organism evidence="3 4">
    <name type="scientific">Bosea caraganae</name>
    <dbReference type="NCBI Taxonomy" id="2763117"/>
    <lineage>
        <taxon>Bacteria</taxon>
        <taxon>Pseudomonadati</taxon>
        <taxon>Pseudomonadota</taxon>
        <taxon>Alphaproteobacteria</taxon>
        <taxon>Hyphomicrobiales</taxon>
        <taxon>Boseaceae</taxon>
        <taxon>Bosea</taxon>
    </lineage>
</organism>